<dbReference type="InterPro" id="IPR014127">
    <property type="entry name" value="CHP02757"/>
</dbReference>
<dbReference type="EMBL" id="DSDK01000273">
    <property type="protein sequence ID" value="HDR50939.1"/>
    <property type="molecule type" value="Genomic_DNA"/>
</dbReference>
<sequence length="57" mass="6557">MEVADWKGFLDEKVDKFNRPEFIESDPIQVPKQFTQKENIEVAAFLTATISWGNRAA</sequence>
<accession>A0A831LLG6</accession>
<feature type="non-terminal residue" evidence="1">
    <location>
        <position position="57"/>
    </location>
</feature>
<organism evidence="1">
    <name type="scientific">Mariniphaga anaerophila</name>
    <dbReference type="NCBI Taxonomy" id="1484053"/>
    <lineage>
        <taxon>Bacteria</taxon>
        <taxon>Pseudomonadati</taxon>
        <taxon>Bacteroidota</taxon>
        <taxon>Bacteroidia</taxon>
        <taxon>Marinilabiliales</taxon>
        <taxon>Prolixibacteraceae</taxon>
        <taxon>Mariniphaga</taxon>
    </lineage>
</organism>
<name>A0A831LLG6_9BACT</name>
<evidence type="ECO:0000313" key="1">
    <source>
        <dbReference type="EMBL" id="HDR50939.1"/>
    </source>
</evidence>
<dbReference type="Proteomes" id="UP000886047">
    <property type="component" value="Unassembled WGS sequence"/>
</dbReference>
<proteinExistence type="predicted"/>
<dbReference type="AlphaFoldDB" id="A0A831LLG6"/>
<gene>
    <name evidence="1" type="ORF">ENN90_04860</name>
</gene>
<reference evidence="1" key="1">
    <citation type="journal article" date="2020" name="mSystems">
        <title>Genome- and Community-Level Interaction Insights into Carbon Utilization and Element Cycling Functions of Hydrothermarchaeota in Hydrothermal Sediment.</title>
        <authorList>
            <person name="Zhou Z."/>
            <person name="Liu Y."/>
            <person name="Xu W."/>
            <person name="Pan J."/>
            <person name="Luo Z.H."/>
            <person name="Li M."/>
        </authorList>
    </citation>
    <scope>NUCLEOTIDE SEQUENCE [LARGE SCALE GENOMIC DNA]</scope>
    <source>
        <strain evidence="1">SpSt-1217</strain>
    </source>
</reference>
<comment type="caution">
    <text evidence="1">The sequence shown here is derived from an EMBL/GenBank/DDBJ whole genome shotgun (WGS) entry which is preliminary data.</text>
</comment>
<protein>
    <submittedName>
        <fullName evidence="1">DUF2400 family protein</fullName>
    </submittedName>
</protein>
<dbReference type="Pfam" id="PF09674">
    <property type="entry name" value="DUF2400"/>
    <property type="match status" value="1"/>
</dbReference>